<dbReference type="Pfam" id="PF01564">
    <property type="entry name" value="Spermine_synth"/>
    <property type="match status" value="1"/>
</dbReference>
<dbReference type="eggNOG" id="KOG1562">
    <property type="taxonomic scope" value="Eukaryota"/>
</dbReference>
<evidence type="ECO:0000259" key="12">
    <source>
        <dbReference type="PROSITE" id="PS51006"/>
    </source>
</evidence>
<organism evidence="13 14">
    <name type="scientific">Ichthyophthirius multifiliis</name>
    <name type="common">White spot disease agent</name>
    <name type="synonym">Ich</name>
    <dbReference type="NCBI Taxonomy" id="5932"/>
    <lineage>
        <taxon>Eukaryota</taxon>
        <taxon>Sar</taxon>
        <taxon>Alveolata</taxon>
        <taxon>Ciliophora</taxon>
        <taxon>Intramacronucleata</taxon>
        <taxon>Oligohymenophorea</taxon>
        <taxon>Hymenostomatida</taxon>
        <taxon>Ophryoglenina</taxon>
        <taxon>Ichthyophthirius</taxon>
    </lineage>
</organism>
<keyword evidence="8 13" id="KW-0456">Lyase</keyword>
<dbReference type="Proteomes" id="UP000008983">
    <property type="component" value="Unassembled WGS sequence"/>
</dbReference>
<dbReference type="Pfam" id="PF17284">
    <property type="entry name" value="Spermine_synt_N"/>
    <property type="match status" value="1"/>
</dbReference>
<dbReference type="InterPro" id="IPR016067">
    <property type="entry name" value="S-AdoMet_deCO2ase_core"/>
</dbReference>
<dbReference type="PROSITE" id="PS51006">
    <property type="entry name" value="PABS_2"/>
    <property type="match status" value="1"/>
</dbReference>
<evidence type="ECO:0000256" key="7">
    <source>
        <dbReference type="ARBA" id="ARBA00023145"/>
    </source>
</evidence>
<dbReference type="GO" id="GO:0005829">
    <property type="term" value="C:cytosol"/>
    <property type="evidence" value="ECO:0007669"/>
    <property type="project" value="TreeGrafter"/>
</dbReference>
<dbReference type="InterPro" id="IPR001045">
    <property type="entry name" value="Spermi_synthase"/>
</dbReference>
<dbReference type="InterPro" id="IPR029063">
    <property type="entry name" value="SAM-dependent_MTases_sf"/>
</dbReference>
<dbReference type="InterPro" id="IPR003826">
    <property type="entry name" value="AdoMetDC_fam_prok"/>
</dbReference>
<keyword evidence="10" id="KW-0670">Pyruvate</keyword>
<evidence type="ECO:0000256" key="11">
    <source>
        <dbReference type="PROSITE-ProRule" id="PRU00354"/>
    </source>
</evidence>
<gene>
    <name evidence="13" type="ORF">IMG5_160260</name>
</gene>
<dbReference type="PANTHER" id="PTHR11558">
    <property type="entry name" value="SPERMIDINE/SPERMINE SYNTHASE"/>
    <property type="match status" value="1"/>
</dbReference>
<dbReference type="EMBL" id="GL984171">
    <property type="protein sequence ID" value="EGR29227.1"/>
    <property type="molecule type" value="Genomic_DNA"/>
</dbReference>
<dbReference type="GeneID" id="14905340"/>
<dbReference type="RefSeq" id="XP_004030463.1">
    <property type="nucleotide sequence ID" value="XM_004030415.1"/>
</dbReference>
<dbReference type="InterPro" id="IPR037163">
    <property type="entry name" value="Spermidine_synt_N_sf"/>
</dbReference>
<comment type="similarity">
    <text evidence="2">Belongs to the spermidine/spermine synthase family.</text>
</comment>
<keyword evidence="4" id="KW-0210">Decarboxylase</keyword>
<evidence type="ECO:0000256" key="3">
    <source>
        <dbReference type="ARBA" id="ARBA00022679"/>
    </source>
</evidence>
<dbReference type="STRING" id="857967.G0QZW5"/>
<evidence type="ECO:0000256" key="10">
    <source>
        <dbReference type="ARBA" id="ARBA00023317"/>
    </source>
</evidence>
<keyword evidence="14" id="KW-1185">Reference proteome</keyword>
<evidence type="ECO:0000256" key="2">
    <source>
        <dbReference type="ARBA" id="ARBA00007867"/>
    </source>
</evidence>
<dbReference type="GO" id="GO:0008295">
    <property type="term" value="P:spermidine biosynthetic process"/>
    <property type="evidence" value="ECO:0007669"/>
    <property type="project" value="InterPro"/>
</dbReference>
<sequence>MSCQKNILQMGRHLILDFTGVESVDLNCFTQVNDLFMIALNKVGLEVVDLQKKEFEPQGLTCIYMLKQGHLTIHAWPEAKSCAIDFYHCGSNTWNVVQQVEESLCDGLGWDKCSSTVTIPRGGNSRIQCNNSFQKCEIQNDVKLIHREKTPYQDLRIYDSKYLGRILVLDGQVQISDKLDDNYTLDMSRNIVNEESVFEHVLIIGGGDMLIANYLLENFPNIKQVTVCEIDERVVENVRKYFKMSDNINNNIQSGRLHVVYKDGALFAKELAQNNSLIDGVIIDCTDVWIEGSAAGSLFTLDFYVGLKQCMKSHAKFSQQLSALDMIPNFKDKMQQAGFNNVEVLQTKSPEYGEDIPIAYVGIN</sequence>
<dbReference type="PANTHER" id="PTHR11558:SF11">
    <property type="entry name" value="SPERMIDINE SYNTHASE"/>
    <property type="match status" value="1"/>
</dbReference>
<keyword evidence="9" id="KW-0704">Schiff base</keyword>
<dbReference type="Gene3D" id="2.30.140.10">
    <property type="entry name" value="Spermidine synthase, tetramerisation domain"/>
    <property type="match status" value="1"/>
</dbReference>
<evidence type="ECO:0000313" key="13">
    <source>
        <dbReference type="EMBL" id="EGR29227.1"/>
    </source>
</evidence>
<dbReference type="InterPro" id="IPR035246">
    <property type="entry name" value="Spermidine_synt_N"/>
</dbReference>
<keyword evidence="6 11" id="KW-0620">Polyamine biosynthesis</keyword>
<keyword evidence="7" id="KW-0865">Zymogen</keyword>
<dbReference type="AlphaFoldDB" id="G0QZW5"/>
<dbReference type="InterPro" id="IPR030374">
    <property type="entry name" value="PABS"/>
</dbReference>
<dbReference type="OrthoDB" id="305826at2759"/>
<dbReference type="SUPFAM" id="SSF56276">
    <property type="entry name" value="S-adenosylmethionine decarboxylase"/>
    <property type="match status" value="1"/>
</dbReference>
<name>G0QZW5_ICHMU</name>
<accession>G0QZW5</accession>
<evidence type="ECO:0000256" key="9">
    <source>
        <dbReference type="ARBA" id="ARBA00023270"/>
    </source>
</evidence>
<evidence type="ECO:0000256" key="4">
    <source>
        <dbReference type="ARBA" id="ARBA00022793"/>
    </source>
</evidence>
<dbReference type="Gene3D" id="3.60.90.10">
    <property type="entry name" value="S-adenosylmethionine decarboxylase"/>
    <property type="match status" value="1"/>
</dbReference>
<evidence type="ECO:0000256" key="8">
    <source>
        <dbReference type="ARBA" id="ARBA00023239"/>
    </source>
</evidence>
<dbReference type="GO" id="GO:0004766">
    <property type="term" value="F:spermidine synthase activity"/>
    <property type="evidence" value="ECO:0007669"/>
    <property type="project" value="UniProtKB-EC"/>
</dbReference>
<keyword evidence="3 11" id="KW-0808">Transferase</keyword>
<dbReference type="GO" id="GO:0004014">
    <property type="term" value="F:adenosylmethionine decarboxylase activity"/>
    <property type="evidence" value="ECO:0007669"/>
    <property type="project" value="UniProtKB-EC"/>
</dbReference>
<dbReference type="SUPFAM" id="SSF53335">
    <property type="entry name" value="S-adenosyl-L-methionine-dependent methyltransferases"/>
    <property type="match status" value="1"/>
</dbReference>
<dbReference type="Pfam" id="PF02675">
    <property type="entry name" value="AdoMet_dc"/>
    <property type="match status" value="1"/>
</dbReference>
<dbReference type="OMA" id="YIPSFDC"/>
<protein>
    <submittedName>
        <fullName evidence="13">Spermidine synthase, putative</fullName>
        <ecNumber evidence="13">2.5.1.16</ecNumber>
        <ecNumber evidence="13">4.1.1.50</ecNumber>
    </submittedName>
</protein>
<dbReference type="InParanoid" id="G0QZW5"/>
<feature type="active site" description="Proton acceptor" evidence="11">
    <location>
        <position position="284"/>
    </location>
</feature>
<feature type="domain" description="PABS" evidence="12">
    <location>
        <begin position="121"/>
        <end position="364"/>
    </location>
</feature>
<proteinExistence type="inferred from homology"/>
<dbReference type="FunCoup" id="G0QZW5">
    <property type="interactions" value="403"/>
</dbReference>
<comment type="cofactor">
    <cofactor evidence="1">
        <name>pyruvate</name>
        <dbReference type="ChEBI" id="CHEBI:15361"/>
    </cofactor>
</comment>
<dbReference type="EC" id="2.5.1.16" evidence="13"/>
<reference evidence="13 14" key="1">
    <citation type="submission" date="2011-07" db="EMBL/GenBank/DDBJ databases">
        <authorList>
            <person name="Coyne R."/>
            <person name="Brami D."/>
            <person name="Johnson J."/>
            <person name="Hostetler J."/>
            <person name="Hannick L."/>
            <person name="Clark T."/>
            <person name="Cassidy-Hanley D."/>
            <person name="Inman J."/>
        </authorList>
    </citation>
    <scope>NUCLEOTIDE SEQUENCE [LARGE SCALE GENOMIC DNA]</scope>
    <source>
        <strain evidence="13 14">G5</strain>
    </source>
</reference>
<evidence type="ECO:0000256" key="5">
    <source>
        <dbReference type="ARBA" id="ARBA00022813"/>
    </source>
</evidence>
<dbReference type="EC" id="4.1.1.50" evidence="13"/>
<dbReference type="Gene3D" id="3.40.50.150">
    <property type="entry name" value="Vaccinia Virus protein VP39"/>
    <property type="match status" value="1"/>
</dbReference>
<evidence type="ECO:0000256" key="1">
    <source>
        <dbReference type="ARBA" id="ARBA00001928"/>
    </source>
</evidence>
<keyword evidence="5" id="KW-0068">Autocatalytic cleavage</keyword>
<evidence type="ECO:0000256" key="6">
    <source>
        <dbReference type="ARBA" id="ARBA00023115"/>
    </source>
</evidence>
<evidence type="ECO:0000313" key="14">
    <source>
        <dbReference type="Proteomes" id="UP000008983"/>
    </source>
</evidence>